<dbReference type="EMBL" id="CP002869">
    <property type="protein sequence ID" value="AEI41567.1"/>
    <property type="molecule type" value="Genomic_DNA"/>
</dbReference>
<name>F8F8H9_PAEMK</name>
<reference evidence="1 2" key="2">
    <citation type="journal article" date="2013" name="Genome Announc.">
        <title>Genome Sequence of Growth-Improving Paenibacillus mucilaginosus Strain KNP414.</title>
        <authorList>
            <person name="Lu J.J."/>
            <person name="Wang J.F."/>
            <person name="Hu X.F."/>
        </authorList>
    </citation>
    <scope>NUCLEOTIDE SEQUENCE [LARGE SCALE GENOMIC DNA]</scope>
    <source>
        <strain evidence="1 2">KNP414</strain>
    </source>
</reference>
<evidence type="ECO:0000313" key="1">
    <source>
        <dbReference type="EMBL" id="AEI41567.1"/>
    </source>
</evidence>
<reference evidence="2" key="1">
    <citation type="submission" date="2011-06" db="EMBL/GenBank/DDBJ databases">
        <title>Complete genome sequence of Paenibacillus mucilaginosus KNP414.</title>
        <authorList>
            <person name="Wang J."/>
            <person name="Hu S."/>
            <person name="Hu X."/>
            <person name="Zhang B."/>
            <person name="Dong D."/>
            <person name="Zhang S."/>
            <person name="Zhao K."/>
            <person name="Wu D."/>
        </authorList>
    </citation>
    <scope>NUCLEOTIDE SEQUENCE [LARGE SCALE GENOMIC DNA]</scope>
    <source>
        <strain evidence="2">KNP414</strain>
    </source>
</reference>
<dbReference type="AlphaFoldDB" id="F8F8H9"/>
<dbReference type="KEGG" id="pms:KNP414_03009"/>
<proteinExistence type="predicted"/>
<sequence length="43" mass="4651">MGEGFGGRLFKEYSPLRYASGPSGMLKVVGCLYSICRFTATLS</sequence>
<gene>
    <name evidence="1" type="ordered locus">KNP414_03009</name>
</gene>
<accession>F8F8H9</accession>
<dbReference type="HOGENOM" id="CLU_3236995_0_0_9"/>
<dbReference type="Proteomes" id="UP000006620">
    <property type="component" value="Chromosome"/>
</dbReference>
<organism evidence="1 2">
    <name type="scientific">Paenibacillus mucilaginosus (strain KNP414)</name>
    <dbReference type="NCBI Taxonomy" id="1036673"/>
    <lineage>
        <taxon>Bacteria</taxon>
        <taxon>Bacillati</taxon>
        <taxon>Bacillota</taxon>
        <taxon>Bacilli</taxon>
        <taxon>Bacillales</taxon>
        <taxon>Paenibacillaceae</taxon>
        <taxon>Paenibacillus</taxon>
    </lineage>
</organism>
<evidence type="ECO:0000313" key="2">
    <source>
        <dbReference type="Proteomes" id="UP000006620"/>
    </source>
</evidence>
<dbReference type="PATRIC" id="fig|1036673.3.peg.2760"/>
<protein>
    <submittedName>
        <fullName evidence="1">Uncharacterized protein</fullName>
    </submittedName>
</protein>